<dbReference type="InterPro" id="IPR010466">
    <property type="entry name" value="DUF1058"/>
</dbReference>
<organism evidence="1 2">
    <name type="scientific">Sulfuricella denitrificans (strain DSM 22764 / NBRC 105220 / skB26)</name>
    <dbReference type="NCBI Taxonomy" id="1163617"/>
    <lineage>
        <taxon>Bacteria</taxon>
        <taxon>Pseudomonadati</taxon>
        <taxon>Pseudomonadota</taxon>
        <taxon>Betaproteobacteria</taxon>
        <taxon>Nitrosomonadales</taxon>
        <taxon>Sulfuricellaceae</taxon>
        <taxon>Sulfuricella</taxon>
    </lineage>
</organism>
<evidence type="ECO:0000313" key="1">
    <source>
        <dbReference type="EMBL" id="BAN36489.1"/>
    </source>
</evidence>
<dbReference type="eggNOG" id="COG3807">
    <property type="taxonomic scope" value="Bacteria"/>
</dbReference>
<dbReference type="OrthoDB" id="5297720at2"/>
<sequence>MGRVQTLRRLFRLIGLGLLLFSATGAVQALDYRSIGSERAILYDAPSTQAKRLFVVGKYYPVEIIVNLDQWAKVRDSAGELAWVEKKNLKDVRMVVVTVARADVRQAADLNAPLAFQAERDVALELVEHGSTGWLKVRHRDGQVGFIMASQVWGS</sequence>
<dbReference type="Proteomes" id="UP000015559">
    <property type="component" value="Chromosome"/>
</dbReference>
<dbReference type="STRING" id="1163617.SCD_n02689"/>
<dbReference type="Gene3D" id="2.30.30.40">
    <property type="entry name" value="SH3 Domains"/>
    <property type="match status" value="2"/>
</dbReference>
<dbReference type="RefSeq" id="WP_023507025.1">
    <property type="nucleotide sequence ID" value="NC_022357.1"/>
</dbReference>
<name>S6ANN1_SULDS</name>
<keyword evidence="2" id="KW-1185">Reference proteome</keyword>
<dbReference type="Pfam" id="PF06347">
    <property type="entry name" value="SH3_4"/>
    <property type="match status" value="2"/>
</dbReference>
<proteinExistence type="predicted"/>
<gene>
    <name evidence="1" type="ORF">SCD_n02689</name>
</gene>
<dbReference type="EMBL" id="AP013066">
    <property type="protein sequence ID" value="BAN36489.1"/>
    <property type="molecule type" value="Genomic_DNA"/>
</dbReference>
<reference evidence="1 2" key="1">
    <citation type="journal article" date="2012" name="Appl. Environ. Microbiol.">
        <title>Draft genome sequence of a psychrotolerant sulfur-oxidizing bacterium, Sulfuricella denitrificans skB26, and proteomic insights into cold adaptation.</title>
        <authorList>
            <person name="Watanabe T."/>
            <person name="Kojima H."/>
            <person name="Fukui M."/>
        </authorList>
    </citation>
    <scope>NUCLEOTIDE SEQUENCE [LARGE SCALE GENOMIC DNA]</scope>
    <source>
        <strain evidence="2">skB26</strain>
    </source>
</reference>
<dbReference type="KEGG" id="sdr:SCD_n02689"/>
<dbReference type="AlphaFoldDB" id="S6ANN1"/>
<dbReference type="HOGENOM" id="CLU_086360_3_0_4"/>
<evidence type="ECO:0000313" key="2">
    <source>
        <dbReference type="Proteomes" id="UP000015559"/>
    </source>
</evidence>
<evidence type="ECO:0008006" key="3">
    <source>
        <dbReference type="Google" id="ProtNLM"/>
    </source>
</evidence>
<protein>
    <recommendedName>
        <fullName evidence="3">SH3b domain-containing protein</fullName>
    </recommendedName>
</protein>
<accession>S6ANN1</accession>